<accession>A0ABU5K5Z5</accession>
<organism evidence="1 2">
    <name type="scientific">Nocardioides renjunii</name>
    <dbReference type="NCBI Taxonomy" id="3095075"/>
    <lineage>
        <taxon>Bacteria</taxon>
        <taxon>Bacillati</taxon>
        <taxon>Actinomycetota</taxon>
        <taxon>Actinomycetes</taxon>
        <taxon>Propionibacteriales</taxon>
        <taxon>Nocardioidaceae</taxon>
        <taxon>Nocardioides</taxon>
    </lineage>
</organism>
<reference evidence="1 2" key="1">
    <citation type="submission" date="2023-11" db="EMBL/GenBank/DDBJ databases">
        <title>Novel species in genus Nocardioides.</title>
        <authorList>
            <person name="Zhou H."/>
        </authorList>
    </citation>
    <scope>NUCLEOTIDE SEQUENCE [LARGE SCALE GENOMIC DNA]</scope>
    <source>
        <strain evidence="1 2">S-58</strain>
    </source>
</reference>
<evidence type="ECO:0000313" key="2">
    <source>
        <dbReference type="Proteomes" id="UP001291999"/>
    </source>
</evidence>
<gene>
    <name evidence="1" type="ORF">SFC79_01320</name>
</gene>
<evidence type="ECO:0000313" key="1">
    <source>
        <dbReference type="EMBL" id="MDZ5660389.1"/>
    </source>
</evidence>
<dbReference type="Proteomes" id="UP001291999">
    <property type="component" value="Unassembled WGS sequence"/>
</dbReference>
<name>A0ABU5K5Z5_9ACTN</name>
<evidence type="ECO:0008006" key="3">
    <source>
        <dbReference type="Google" id="ProtNLM"/>
    </source>
</evidence>
<sequence>MSDAELYELRRRTLALERRLDALDGGTPAASGPEGDAELERLVREGWAMLAIVRYRDLTGVGMAEARTAVDALMRG</sequence>
<protein>
    <recommendedName>
        <fullName evidence="3">Ribosomal protein L7/L12 C-terminal domain-containing protein</fullName>
    </recommendedName>
</protein>
<dbReference type="EMBL" id="JAXQPW010000001">
    <property type="protein sequence ID" value="MDZ5660389.1"/>
    <property type="molecule type" value="Genomic_DNA"/>
</dbReference>
<keyword evidence="2" id="KW-1185">Reference proteome</keyword>
<proteinExistence type="predicted"/>
<comment type="caution">
    <text evidence="1">The sequence shown here is derived from an EMBL/GenBank/DDBJ whole genome shotgun (WGS) entry which is preliminary data.</text>
</comment>
<dbReference type="RefSeq" id="WP_322422940.1">
    <property type="nucleotide sequence ID" value="NZ_JAXQPW010000001.1"/>
</dbReference>